<feature type="domain" description="Ubiquitin-like protease family profile" evidence="5">
    <location>
        <begin position="11"/>
        <end position="173"/>
    </location>
</feature>
<dbReference type="PANTHER" id="PTHR46468:SF1">
    <property type="entry name" value="SENTRIN-SPECIFIC PROTEASE 8"/>
    <property type="match status" value="1"/>
</dbReference>
<sequence length="214" mass="24535">MGSDTISYEGTTLYPSDLCLIDAPAWFNDNLIGFVYDWFQTKTFAEPPYKFLFINPATAFIIMHEKDPEDLMNVVQSLELDKYEIVFMPVNNSDNVRRAGGGSHWSLLVLHNTNNEFVYFDSMGLFNRSYAQIIVDQIINCLSRNIAMVDGQCPQQANSYDCGVFVIEMTDRIASSLRNDVELSQFATRITPEDIVRRRNYVHDIIKQIQSSQC</sequence>
<keyword evidence="2" id="KW-0645">Protease</keyword>
<dbReference type="Gene3D" id="3.40.395.10">
    <property type="entry name" value="Adenoviral Proteinase, Chain A"/>
    <property type="match status" value="1"/>
</dbReference>
<dbReference type="InterPro" id="IPR044613">
    <property type="entry name" value="Nep1/2-like"/>
</dbReference>
<name>A0A0H5RD19_9EUKA</name>
<dbReference type="GO" id="GO:0006508">
    <property type="term" value="P:proteolysis"/>
    <property type="evidence" value="ECO:0007669"/>
    <property type="project" value="UniProtKB-KW"/>
</dbReference>
<dbReference type="EMBL" id="HACM01011055">
    <property type="protein sequence ID" value="CRZ11497.1"/>
    <property type="molecule type" value="Transcribed_RNA"/>
</dbReference>
<dbReference type="InterPro" id="IPR038765">
    <property type="entry name" value="Papain-like_cys_pep_sf"/>
</dbReference>
<evidence type="ECO:0000256" key="2">
    <source>
        <dbReference type="ARBA" id="ARBA00022670"/>
    </source>
</evidence>
<evidence type="ECO:0000259" key="5">
    <source>
        <dbReference type="PROSITE" id="PS50600"/>
    </source>
</evidence>
<accession>A0A0H5RD19</accession>
<dbReference type="GO" id="GO:0000338">
    <property type="term" value="P:protein deneddylation"/>
    <property type="evidence" value="ECO:0007669"/>
    <property type="project" value="TreeGrafter"/>
</dbReference>
<evidence type="ECO:0000256" key="3">
    <source>
        <dbReference type="ARBA" id="ARBA00022801"/>
    </source>
</evidence>
<dbReference type="AlphaFoldDB" id="A0A0H5RD19"/>
<comment type="similarity">
    <text evidence="1">Belongs to the peptidase C48 family.</text>
</comment>
<dbReference type="PANTHER" id="PTHR46468">
    <property type="entry name" value="SENTRIN-SPECIFIC PROTEASE 8"/>
    <property type="match status" value="1"/>
</dbReference>
<proteinExistence type="inferred from homology"/>
<evidence type="ECO:0000256" key="1">
    <source>
        <dbReference type="ARBA" id="ARBA00005234"/>
    </source>
</evidence>
<keyword evidence="4" id="KW-0788">Thiol protease</keyword>
<dbReference type="PROSITE" id="PS50600">
    <property type="entry name" value="ULP_PROTEASE"/>
    <property type="match status" value="1"/>
</dbReference>
<dbReference type="GO" id="GO:0019784">
    <property type="term" value="F:deNEDDylase activity"/>
    <property type="evidence" value="ECO:0007669"/>
    <property type="project" value="InterPro"/>
</dbReference>
<dbReference type="GO" id="GO:0008234">
    <property type="term" value="F:cysteine-type peptidase activity"/>
    <property type="evidence" value="ECO:0007669"/>
    <property type="project" value="UniProtKB-KW"/>
</dbReference>
<dbReference type="Pfam" id="PF02902">
    <property type="entry name" value="Peptidase_C48"/>
    <property type="match status" value="1"/>
</dbReference>
<reference evidence="6" key="1">
    <citation type="submission" date="2015-04" db="EMBL/GenBank/DDBJ databases">
        <title>The genome sequence of the plant pathogenic Rhizarian Plasmodiophora brassicae reveals insights in its biotrophic life cycle and the origin of chitin synthesis.</title>
        <authorList>
            <person name="Schwelm A."/>
            <person name="Fogelqvist J."/>
            <person name="Knaust A."/>
            <person name="Julke S."/>
            <person name="Lilja T."/>
            <person name="Dhandapani V."/>
            <person name="Bonilla-Rosso G."/>
            <person name="Karlsson M."/>
            <person name="Shevchenko A."/>
            <person name="Choi S.R."/>
            <person name="Kim H.G."/>
            <person name="Park J.Y."/>
            <person name="Lim Y.P."/>
            <person name="Ludwig-Muller J."/>
            <person name="Dixelius C."/>
        </authorList>
    </citation>
    <scope>NUCLEOTIDE SEQUENCE</scope>
    <source>
        <tissue evidence="6">Potato root galls</tissue>
    </source>
</reference>
<organism evidence="6">
    <name type="scientific">Spongospora subterranea</name>
    <dbReference type="NCBI Taxonomy" id="70186"/>
    <lineage>
        <taxon>Eukaryota</taxon>
        <taxon>Sar</taxon>
        <taxon>Rhizaria</taxon>
        <taxon>Endomyxa</taxon>
        <taxon>Phytomyxea</taxon>
        <taxon>Plasmodiophorida</taxon>
        <taxon>Plasmodiophoridae</taxon>
        <taxon>Spongospora</taxon>
    </lineage>
</organism>
<evidence type="ECO:0000313" key="6">
    <source>
        <dbReference type="EMBL" id="CRZ11497.1"/>
    </source>
</evidence>
<protein>
    <recommendedName>
        <fullName evidence="5">Ubiquitin-like protease family profile domain-containing protein</fullName>
    </recommendedName>
</protein>
<feature type="non-terminal residue" evidence="6">
    <location>
        <position position="214"/>
    </location>
</feature>
<dbReference type="SUPFAM" id="SSF54001">
    <property type="entry name" value="Cysteine proteinases"/>
    <property type="match status" value="1"/>
</dbReference>
<keyword evidence="3" id="KW-0378">Hydrolase</keyword>
<dbReference type="InterPro" id="IPR003653">
    <property type="entry name" value="Peptidase_C48_C"/>
</dbReference>
<evidence type="ECO:0000256" key="4">
    <source>
        <dbReference type="ARBA" id="ARBA00022807"/>
    </source>
</evidence>